<dbReference type="InterPro" id="IPR000866">
    <property type="entry name" value="AhpC/TSA"/>
</dbReference>
<dbReference type="InterPro" id="IPR036249">
    <property type="entry name" value="Thioredoxin-like_sf"/>
</dbReference>
<keyword evidence="5" id="KW-0049">Antioxidant</keyword>
<evidence type="ECO:0000313" key="15">
    <source>
        <dbReference type="Proteomes" id="UP000838100"/>
    </source>
</evidence>
<dbReference type="EC" id="1.11.1.24" evidence="3"/>
<evidence type="ECO:0000256" key="10">
    <source>
        <dbReference type="ARBA" id="ARBA00038489"/>
    </source>
</evidence>
<dbReference type="RefSeq" id="WP_237442877.1">
    <property type="nucleotide sequence ID" value="NZ_CAKLPX010000001.1"/>
</dbReference>
<dbReference type="PROSITE" id="PS51352">
    <property type="entry name" value="THIOREDOXIN_2"/>
    <property type="match status" value="1"/>
</dbReference>
<comment type="function">
    <text evidence="1">Thiol-specific peroxidase that catalyzes the reduction of hydrogen peroxide and organic hydroperoxides to water and alcohols, respectively. Plays a role in cell protection against oxidative stress by detoxifying peroxides and as sensor of hydrogen peroxide-mediated signaling events.</text>
</comment>
<organism evidence="14 15">
    <name type="scientific">Sinobacterium norvegicum</name>
    <dbReference type="NCBI Taxonomy" id="1641715"/>
    <lineage>
        <taxon>Bacteria</taxon>
        <taxon>Pseudomonadati</taxon>
        <taxon>Pseudomonadota</taxon>
        <taxon>Gammaproteobacteria</taxon>
        <taxon>Cellvibrionales</taxon>
        <taxon>Spongiibacteraceae</taxon>
        <taxon>Sinobacterium</taxon>
    </lineage>
</organism>
<evidence type="ECO:0000256" key="11">
    <source>
        <dbReference type="ARBA" id="ARBA00042639"/>
    </source>
</evidence>
<evidence type="ECO:0000256" key="9">
    <source>
        <dbReference type="ARBA" id="ARBA00032824"/>
    </source>
</evidence>
<keyword evidence="8" id="KW-0676">Redox-active center</keyword>
<evidence type="ECO:0000256" key="8">
    <source>
        <dbReference type="ARBA" id="ARBA00023284"/>
    </source>
</evidence>
<dbReference type="PANTHER" id="PTHR42801">
    <property type="entry name" value="THIOREDOXIN-DEPENDENT PEROXIDE REDUCTASE"/>
    <property type="match status" value="1"/>
</dbReference>
<protein>
    <recommendedName>
        <fullName evidence="3">thioredoxin-dependent peroxiredoxin</fullName>
        <ecNumber evidence="3">1.11.1.24</ecNumber>
    </recommendedName>
    <alternativeName>
        <fullName evidence="9">Thioredoxin peroxidase</fullName>
    </alternativeName>
    <alternativeName>
        <fullName evidence="11">Thioredoxin-dependent peroxiredoxin Bcp</fullName>
    </alternativeName>
</protein>
<dbReference type="PANTHER" id="PTHR42801:SF4">
    <property type="entry name" value="AHPC_TSA FAMILY PROTEIN"/>
    <property type="match status" value="1"/>
</dbReference>
<dbReference type="PIRSF" id="PIRSF000239">
    <property type="entry name" value="AHPC"/>
    <property type="match status" value="1"/>
</dbReference>
<comment type="similarity">
    <text evidence="10">Belongs to the peroxiredoxin family. BCP/PrxQ subfamily.</text>
</comment>
<reference evidence="14" key="1">
    <citation type="submission" date="2021-12" db="EMBL/GenBank/DDBJ databases">
        <authorList>
            <person name="Rodrigo-Torres L."/>
            <person name="Arahal R. D."/>
            <person name="Lucena T."/>
        </authorList>
    </citation>
    <scope>NUCLEOTIDE SEQUENCE</scope>
    <source>
        <strain evidence="14">CECT 8267</strain>
    </source>
</reference>
<dbReference type="CDD" id="cd03017">
    <property type="entry name" value="PRX_BCP"/>
    <property type="match status" value="1"/>
</dbReference>
<comment type="catalytic activity">
    <reaction evidence="12">
        <text>a hydroperoxide + [thioredoxin]-dithiol = an alcohol + [thioredoxin]-disulfide + H2O</text>
        <dbReference type="Rhea" id="RHEA:62620"/>
        <dbReference type="Rhea" id="RHEA-COMP:10698"/>
        <dbReference type="Rhea" id="RHEA-COMP:10700"/>
        <dbReference type="ChEBI" id="CHEBI:15377"/>
        <dbReference type="ChEBI" id="CHEBI:29950"/>
        <dbReference type="ChEBI" id="CHEBI:30879"/>
        <dbReference type="ChEBI" id="CHEBI:35924"/>
        <dbReference type="ChEBI" id="CHEBI:50058"/>
        <dbReference type="EC" id="1.11.1.24"/>
    </reaction>
</comment>
<dbReference type="InterPro" id="IPR013766">
    <property type="entry name" value="Thioredoxin_domain"/>
</dbReference>
<gene>
    <name evidence="14" type="primary">bcp</name>
    <name evidence="14" type="ORF">SIN8267_00281</name>
</gene>
<evidence type="ECO:0000256" key="1">
    <source>
        <dbReference type="ARBA" id="ARBA00003330"/>
    </source>
</evidence>
<feature type="domain" description="Thioredoxin" evidence="13">
    <location>
        <begin position="4"/>
        <end position="162"/>
    </location>
</feature>
<dbReference type="Pfam" id="PF00578">
    <property type="entry name" value="AhpC-TSA"/>
    <property type="match status" value="1"/>
</dbReference>
<evidence type="ECO:0000259" key="13">
    <source>
        <dbReference type="PROSITE" id="PS51352"/>
    </source>
</evidence>
<sequence>MSFPKIGSKPPGFTLQDQSGNNVSLSDFSGKNVVLYFYPRANTPGCTIQAEGIRDHQAEFDALNTVVLGVSPDTVKKVSNFVDKKSLNFTLLADTDHAVAESYGVWQLKKFMGNESMGVVRTTFILDGAGVLQGIIEVNGRKTGSKTKTHHADVLAWLADNL</sequence>
<name>A0ABM9AB26_9GAMM</name>
<evidence type="ECO:0000256" key="5">
    <source>
        <dbReference type="ARBA" id="ARBA00022862"/>
    </source>
</evidence>
<dbReference type="NCBIfam" id="NF006960">
    <property type="entry name" value="PRK09437.1"/>
    <property type="match status" value="1"/>
</dbReference>
<dbReference type="EMBL" id="CAKLPX010000001">
    <property type="protein sequence ID" value="CAH0990189.1"/>
    <property type="molecule type" value="Genomic_DNA"/>
</dbReference>
<keyword evidence="7" id="KW-1015">Disulfide bond</keyword>
<evidence type="ECO:0000256" key="3">
    <source>
        <dbReference type="ARBA" id="ARBA00013017"/>
    </source>
</evidence>
<proteinExistence type="inferred from homology"/>
<comment type="caution">
    <text evidence="14">The sequence shown here is derived from an EMBL/GenBank/DDBJ whole genome shotgun (WGS) entry which is preliminary data.</text>
</comment>
<evidence type="ECO:0000256" key="2">
    <source>
        <dbReference type="ARBA" id="ARBA00011245"/>
    </source>
</evidence>
<evidence type="ECO:0000256" key="12">
    <source>
        <dbReference type="ARBA" id="ARBA00049091"/>
    </source>
</evidence>
<evidence type="ECO:0000256" key="6">
    <source>
        <dbReference type="ARBA" id="ARBA00023002"/>
    </source>
</evidence>
<keyword evidence="15" id="KW-1185">Reference proteome</keyword>
<evidence type="ECO:0000313" key="14">
    <source>
        <dbReference type="EMBL" id="CAH0990189.1"/>
    </source>
</evidence>
<keyword evidence="6 14" id="KW-0560">Oxidoreductase</keyword>
<dbReference type="GO" id="GO:0004601">
    <property type="term" value="F:peroxidase activity"/>
    <property type="evidence" value="ECO:0007669"/>
    <property type="project" value="UniProtKB-KW"/>
</dbReference>
<dbReference type="InterPro" id="IPR050924">
    <property type="entry name" value="Peroxiredoxin_BCP/PrxQ"/>
</dbReference>
<evidence type="ECO:0000256" key="4">
    <source>
        <dbReference type="ARBA" id="ARBA00022559"/>
    </source>
</evidence>
<accession>A0ABM9AB26</accession>
<comment type="subunit">
    <text evidence="2">Monomer.</text>
</comment>
<dbReference type="Proteomes" id="UP000838100">
    <property type="component" value="Unassembled WGS sequence"/>
</dbReference>
<dbReference type="InterPro" id="IPR024706">
    <property type="entry name" value="Peroxiredoxin_AhpC-typ"/>
</dbReference>
<keyword evidence="4 14" id="KW-0575">Peroxidase</keyword>
<dbReference type="Gene3D" id="3.40.30.10">
    <property type="entry name" value="Glutaredoxin"/>
    <property type="match status" value="1"/>
</dbReference>
<evidence type="ECO:0000256" key="7">
    <source>
        <dbReference type="ARBA" id="ARBA00023157"/>
    </source>
</evidence>
<dbReference type="SUPFAM" id="SSF52833">
    <property type="entry name" value="Thioredoxin-like"/>
    <property type="match status" value="1"/>
</dbReference>